<dbReference type="InterPro" id="IPR036986">
    <property type="entry name" value="S4_RNA-bd_sf"/>
</dbReference>
<organism evidence="3 4">
    <name type="scientific">Candidatus Avoscillospira avicola</name>
    <dbReference type="NCBI Taxonomy" id="2840706"/>
    <lineage>
        <taxon>Bacteria</taxon>
        <taxon>Bacillati</taxon>
        <taxon>Bacillota</taxon>
        <taxon>Clostridia</taxon>
        <taxon>Eubacteriales</taxon>
        <taxon>Oscillospiraceae</taxon>
        <taxon>Oscillospiraceae incertae sedis</taxon>
        <taxon>Candidatus Avoscillospira</taxon>
    </lineage>
</organism>
<dbReference type="PROSITE" id="PS50889">
    <property type="entry name" value="S4"/>
    <property type="match status" value="1"/>
</dbReference>
<dbReference type="AlphaFoldDB" id="A0A9D1DG76"/>
<dbReference type="Pfam" id="PF17774">
    <property type="entry name" value="YlmH_RBD"/>
    <property type="match status" value="1"/>
</dbReference>
<dbReference type="CDD" id="cd00165">
    <property type="entry name" value="S4"/>
    <property type="match status" value="1"/>
</dbReference>
<reference evidence="3" key="2">
    <citation type="journal article" date="2021" name="PeerJ">
        <title>Extensive microbial diversity within the chicken gut microbiome revealed by metagenomics and culture.</title>
        <authorList>
            <person name="Gilroy R."/>
            <person name="Ravi A."/>
            <person name="Getino M."/>
            <person name="Pursley I."/>
            <person name="Horton D.L."/>
            <person name="Alikhan N.F."/>
            <person name="Baker D."/>
            <person name="Gharbi K."/>
            <person name="Hall N."/>
            <person name="Watson M."/>
            <person name="Adriaenssens E.M."/>
            <person name="Foster-Nyarko E."/>
            <person name="Jarju S."/>
            <person name="Secka A."/>
            <person name="Antonio M."/>
            <person name="Oren A."/>
            <person name="Chaudhuri R.R."/>
            <person name="La Ragione R."/>
            <person name="Hildebrand F."/>
            <person name="Pallen M.J."/>
        </authorList>
    </citation>
    <scope>NUCLEOTIDE SEQUENCE</scope>
    <source>
        <strain evidence="3">ChiBcec15-4380</strain>
    </source>
</reference>
<evidence type="ECO:0000313" key="3">
    <source>
        <dbReference type="EMBL" id="HIR50042.1"/>
    </source>
</evidence>
<accession>A0A9D1DG76</accession>
<protein>
    <submittedName>
        <fullName evidence="3">RNA-binding protein</fullName>
    </submittedName>
</protein>
<dbReference type="Gene3D" id="3.30.1370.160">
    <property type="match status" value="1"/>
</dbReference>
<reference evidence="3" key="1">
    <citation type="submission" date="2020-10" db="EMBL/GenBank/DDBJ databases">
        <authorList>
            <person name="Gilroy R."/>
        </authorList>
    </citation>
    <scope>NUCLEOTIDE SEQUENCE</scope>
    <source>
        <strain evidence="3">ChiBcec15-4380</strain>
    </source>
</reference>
<dbReference type="InterPro" id="IPR040591">
    <property type="entry name" value="RqcP2_RBD"/>
</dbReference>
<dbReference type="Proteomes" id="UP000824239">
    <property type="component" value="Unassembled WGS sequence"/>
</dbReference>
<evidence type="ECO:0000256" key="1">
    <source>
        <dbReference type="PROSITE-ProRule" id="PRU00182"/>
    </source>
</evidence>
<keyword evidence="1" id="KW-0694">RNA-binding</keyword>
<name>A0A9D1DG76_9FIRM</name>
<dbReference type="InterPro" id="IPR002942">
    <property type="entry name" value="S4_RNA-bd"/>
</dbReference>
<dbReference type="Gene3D" id="3.30.70.330">
    <property type="match status" value="1"/>
</dbReference>
<dbReference type="GO" id="GO:0003723">
    <property type="term" value="F:RNA binding"/>
    <property type="evidence" value="ECO:0007669"/>
    <property type="project" value="UniProtKB-KW"/>
</dbReference>
<gene>
    <name evidence="3" type="ORF">IAA53_01940</name>
</gene>
<proteinExistence type="predicted"/>
<dbReference type="InterPro" id="IPR012677">
    <property type="entry name" value="Nucleotide-bd_a/b_plait_sf"/>
</dbReference>
<feature type="domain" description="RNA-binding S4" evidence="2">
    <location>
        <begin position="185"/>
        <end position="245"/>
    </location>
</feature>
<sequence>MDKQTMIGRVAETGEDRLLLARLYDKLTAAERRCVPGYTAFLAPREQILLRRLLPELPICFFGGHPEAERAVACYLPDYLAADWLSGPEGPVAAVRASFYEKDALTHRDFLGSLMGCGIKRETVGDIYVAKGSCDILVTREILPYVLDQLTSAGRTRLSVRALPLQEVSGPCYTLKTLRDTVASLRLDALVGAGFSMARGKAAELIAAGKVSLDGMPCLKPDKLVEEGAKISARGYGKLVLSQINGRTKKDRISIVLEKYQ</sequence>
<comment type="caution">
    <text evidence="3">The sequence shown here is derived from an EMBL/GenBank/DDBJ whole genome shotgun (WGS) entry which is preliminary data.</text>
</comment>
<dbReference type="Gene3D" id="3.10.290.10">
    <property type="entry name" value="RNA-binding S4 domain"/>
    <property type="match status" value="1"/>
</dbReference>
<dbReference type="SMART" id="SM00363">
    <property type="entry name" value="S4"/>
    <property type="match status" value="1"/>
</dbReference>
<evidence type="ECO:0000259" key="2">
    <source>
        <dbReference type="SMART" id="SM00363"/>
    </source>
</evidence>
<dbReference type="SUPFAM" id="SSF55174">
    <property type="entry name" value="Alpha-L RNA-binding motif"/>
    <property type="match status" value="1"/>
</dbReference>
<dbReference type="EMBL" id="DVHE01000014">
    <property type="protein sequence ID" value="HIR50042.1"/>
    <property type="molecule type" value="Genomic_DNA"/>
</dbReference>
<evidence type="ECO:0000313" key="4">
    <source>
        <dbReference type="Proteomes" id="UP000824239"/>
    </source>
</evidence>